<organism evidence="3 4">
    <name type="scientific">Collybia nuda</name>
    <dbReference type="NCBI Taxonomy" id="64659"/>
    <lineage>
        <taxon>Eukaryota</taxon>
        <taxon>Fungi</taxon>
        <taxon>Dikarya</taxon>
        <taxon>Basidiomycota</taxon>
        <taxon>Agaricomycotina</taxon>
        <taxon>Agaricomycetes</taxon>
        <taxon>Agaricomycetidae</taxon>
        <taxon>Agaricales</taxon>
        <taxon>Tricholomatineae</taxon>
        <taxon>Clitocybaceae</taxon>
        <taxon>Collybia</taxon>
    </lineage>
</organism>
<dbReference type="PANTHER" id="PTHR13947">
    <property type="entry name" value="GNAT FAMILY N-ACETYLTRANSFERASE"/>
    <property type="match status" value="1"/>
</dbReference>
<dbReference type="EMBL" id="MU150292">
    <property type="protein sequence ID" value="KAF9460860.1"/>
    <property type="molecule type" value="Genomic_DNA"/>
</dbReference>
<accession>A0A9P5Y1Z5</accession>
<dbReference type="AlphaFoldDB" id="A0A9P5Y1Z5"/>
<gene>
    <name evidence="3" type="ORF">BDZ94DRAFT_1264897</name>
</gene>
<dbReference type="OrthoDB" id="41532at2759"/>
<evidence type="ECO:0000313" key="3">
    <source>
        <dbReference type="EMBL" id="KAF9460860.1"/>
    </source>
</evidence>
<feature type="domain" description="N-acetyltransferase" evidence="2">
    <location>
        <begin position="1"/>
        <end position="141"/>
    </location>
</feature>
<dbReference type="GO" id="GO:0008080">
    <property type="term" value="F:N-acetyltransferase activity"/>
    <property type="evidence" value="ECO:0007669"/>
    <property type="project" value="InterPro"/>
</dbReference>
<dbReference type="PROSITE" id="PS51186">
    <property type="entry name" value="GNAT"/>
    <property type="match status" value="1"/>
</dbReference>
<reference evidence="3" key="1">
    <citation type="submission" date="2020-11" db="EMBL/GenBank/DDBJ databases">
        <authorList>
            <consortium name="DOE Joint Genome Institute"/>
            <person name="Ahrendt S."/>
            <person name="Riley R."/>
            <person name="Andreopoulos W."/>
            <person name="Labutti K."/>
            <person name="Pangilinan J."/>
            <person name="Ruiz-Duenas F.J."/>
            <person name="Barrasa J.M."/>
            <person name="Sanchez-Garcia M."/>
            <person name="Camarero S."/>
            <person name="Miyauchi S."/>
            <person name="Serrano A."/>
            <person name="Linde D."/>
            <person name="Babiker R."/>
            <person name="Drula E."/>
            <person name="Ayuso-Fernandez I."/>
            <person name="Pacheco R."/>
            <person name="Padilla G."/>
            <person name="Ferreira P."/>
            <person name="Barriuso J."/>
            <person name="Kellner H."/>
            <person name="Castanera R."/>
            <person name="Alfaro M."/>
            <person name="Ramirez L."/>
            <person name="Pisabarro A.G."/>
            <person name="Kuo A."/>
            <person name="Tritt A."/>
            <person name="Lipzen A."/>
            <person name="He G."/>
            <person name="Yan M."/>
            <person name="Ng V."/>
            <person name="Cullen D."/>
            <person name="Martin F."/>
            <person name="Rosso M.-N."/>
            <person name="Henrissat B."/>
            <person name="Hibbett D."/>
            <person name="Martinez A.T."/>
            <person name="Grigoriev I.V."/>
        </authorList>
    </citation>
    <scope>NUCLEOTIDE SEQUENCE</scope>
    <source>
        <strain evidence="3">CBS 247.69</strain>
    </source>
</reference>
<dbReference type="SUPFAM" id="SSF55729">
    <property type="entry name" value="Acyl-CoA N-acyltransferases (Nat)"/>
    <property type="match status" value="1"/>
</dbReference>
<dbReference type="Gene3D" id="3.40.630.30">
    <property type="match status" value="1"/>
</dbReference>
<dbReference type="InterPro" id="IPR016181">
    <property type="entry name" value="Acyl_CoA_acyltransferase"/>
</dbReference>
<name>A0A9P5Y1Z5_9AGAR</name>
<dbReference type="CDD" id="cd04301">
    <property type="entry name" value="NAT_SF"/>
    <property type="match status" value="1"/>
</dbReference>
<dbReference type="Proteomes" id="UP000807353">
    <property type="component" value="Unassembled WGS sequence"/>
</dbReference>
<proteinExistence type="predicted"/>
<sequence length="142" mass="15787">MFRVYIEDALANDLNDIPTIFGLSSQEGSPECFPVGSRGFWVAEEGNTIIGFVGLDLGASEEENIGEVRRMIVSPSHRRRGVGKELMDVVDKHAKANGIIALELTTSDFNVGALKMYKNNGWRLKRPRIYAGVLLHVLRKDL</sequence>
<protein>
    <submittedName>
        <fullName evidence="3">Acyl-CoA N-acyltransferase</fullName>
    </submittedName>
</protein>
<evidence type="ECO:0000256" key="1">
    <source>
        <dbReference type="ARBA" id="ARBA00022679"/>
    </source>
</evidence>
<dbReference type="InterPro" id="IPR000182">
    <property type="entry name" value="GNAT_dom"/>
</dbReference>
<keyword evidence="4" id="KW-1185">Reference proteome</keyword>
<dbReference type="PANTHER" id="PTHR13947:SF37">
    <property type="entry name" value="LD18367P"/>
    <property type="match status" value="1"/>
</dbReference>
<dbReference type="Pfam" id="PF00583">
    <property type="entry name" value="Acetyltransf_1"/>
    <property type="match status" value="1"/>
</dbReference>
<keyword evidence="1" id="KW-0808">Transferase</keyword>
<dbReference type="InterPro" id="IPR050769">
    <property type="entry name" value="NAT_camello-type"/>
</dbReference>
<comment type="caution">
    <text evidence="3">The sequence shown here is derived from an EMBL/GenBank/DDBJ whole genome shotgun (WGS) entry which is preliminary data.</text>
</comment>
<evidence type="ECO:0000313" key="4">
    <source>
        <dbReference type="Proteomes" id="UP000807353"/>
    </source>
</evidence>
<evidence type="ECO:0000259" key="2">
    <source>
        <dbReference type="PROSITE" id="PS51186"/>
    </source>
</evidence>